<evidence type="ECO:0000256" key="3">
    <source>
        <dbReference type="ARBA" id="ARBA00022771"/>
    </source>
</evidence>
<dbReference type="InterPro" id="IPR050826">
    <property type="entry name" value="Krueppel_C2H2_ZnFinger"/>
</dbReference>
<keyword evidence="1" id="KW-0479">Metal-binding</keyword>
<feature type="domain" description="C2H2-type" evidence="8">
    <location>
        <begin position="327"/>
        <end position="354"/>
    </location>
</feature>
<accession>A0A7M5WR14</accession>
<dbReference type="EnsemblMetazoa" id="CLYHEMT004097.1">
    <property type="protein sequence ID" value="CLYHEMP004097.1"/>
    <property type="gene ID" value="CLYHEMG004097"/>
</dbReference>
<dbReference type="AlphaFoldDB" id="A0A7M5WR14"/>
<protein>
    <recommendedName>
        <fullName evidence="8">C2H2-type domain-containing protein</fullName>
    </recommendedName>
</protein>
<feature type="compositionally biased region" description="Basic residues" evidence="7">
    <location>
        <begin position="44"/>
        <end position="59"/>
    </location>
</feature>
<dbReference type="InterPro" id="IPR036236">
    <property type="entry name" value="Znf_C2H2_sf"/>
</dbReference>
<dbReference type="PANTHER" id="PTHR24377">
    <property type="entry name" value="IP01015P-RELATED"/>
    <property type="match status" value="1"/>
</dbReference>
<name>A0A7M5WR14_9CNID</name>
<evidence type="ECO:0000256" key="5">
    <source>
        <dbReference type="ARBA" id="ARBA00023242"/>
    </source>
</evidence>
<proteinExistence type="predicted"/>
<evidence type="ECO:0000256" key="7">
    <source>
        <dbReference type="SAM" id="MobiDB-lite"/>
    </source>
</evidence>
<feature type="domain" description="C2H2-type" evidence="8">
    <location>
        <begin position="298"/>
        <end position="326"/>
    </location>
</feature>
<dbReference type="Gene3D" id="3.30.160.60">
    <property type="entry name" value="Classic Zinc Finger"/>
    <property type="match status" value="1"/>
</dbReference>
<dbReference type="SMART" id="SM00355">
    <property type="entry name" value="ZnF_C2H2"/>
    <property type="match status" value="3"/>
</dbReference>
<dbReference type="Proteomes" id="UP000594262">
    <property type="component" value="Unplaced"/>
</dbReference>
<keyword evidence="4" id="KW-0862">Zinc</keyword>
<feature type="compositionally biased region" description="Low complexity" evidence="7">
    <location>
        <begin position="93"/>
        <end position="117"/>
    </location>
</feature>
<feature type="compositionally biased region" description="Basic residues" evidence="7">
    <location>
        <begin position="80"/>
        <end position="92"/>
    </location>
</feature>
<evidence type="ECO:0000313" key="9">
    <source>
        <dbReference type="EnsemblMetazoa" id="CLYHEMP004097.1"/>
    </source>
</evidence>
<dbReference type="PROSITE" id="PS00028">
    <property type="entry name" value="ZINC_FINGER_C2H2_1"/>
    <property type="match status" value="2"/>
</dbReference>
<keyword evidence="2" id="KW-0677">Repeat</keyword>
<dbReference type="OrthoDB" id="3437960at2759"/>
<feature type="region of interest" description="Disordered" evidence="7">
    <location>
        <begin position="1"/>
        <end position="149"/>
    </location>
</feature>
<evidence type="ECO:0000313" key="10">
    <source>
        <dbReference type="Proteomes" id="UP000594262"/>
    </source>
</evidence>
<organism evidence="9 10">
    <name type="scientific">Clytia hemisphaerica</name>
    <dbReference type="NCBI Taxonomy" id="252671"/>
    <lineage>
        <taxon>Eukaryota</taxon>
        <taxon>Metazoa</taxon>
        <taxon>Cnidaria</taxon>
        <taxon>Hydrozoa</taxon>
        <taxon>Hydroidolina</taxon>
        <taxon>Leptothecata</taxon>
        <taxon>Obeliida</taxon>
        <taxon>Clytiidae</taxon>
        <taxon>Clytia</taxon>
    </lineage>
</organism>
<keyword evidence="3 6" id="KW-0863">Zinc-finger</keyword>
<reference evidence="9" key="1">
    <citation type="submission" date="2021-01" db="UniProtKB">
        <authorList>
            <consortium name="EnsemblMetazoa"/>
        </authorList>
    </citation>
    <scope>IDENTIFICATION</scope>
</reference>
<evidence type="ECO:0000256" key="6">
    <source>
        <dbReference type="PROSITE-ProRule" id="PRU00042"/>
    </source>
</evidence>
<keyword evidence="5" id="KW-0539">Nucleus</keyword>
<keyword evidence="10" id="KW-1185">Reference proteome</keyword>
<dbReference type="GO" id="GO:0008270">
    <property type="term" value="F:zinc ion binding"/>
    <property type="evidence" value="ECO:0007669"/>
    <property type="project" value="UniProtKB-KW"/>
</dbReference>
<evidence type="ECO:0000256" key="1">
    <source>
        <dbReference type="ARBA" id="ARBA00022723"/>
    </source>
</evidence>
<feature type="compositionally biased region" description="Basic residues" evidence="7">
    <location>
        <begin position="120"/>
        <end position="134"/>
    </location>
</feature>
<feature type="domain" description="C2H2-type" evidence="8">
    <location>
        <begin position="269"/>
        <end position="296"/>
    </location>
</feature>
<dbReference type="SUPFAM" id="SSF57667">
    <property type="entry name" value="beta-beta-alpha zinc fingers"/>
    <property type="match status" value="1"/>
</dbReference>
<dbReference type="PROSITE" id="PS50157">
    <property type="entry name" value="ZINC_FINGER_C2H2_2"/>
    <property type="match status" value="3"/>
</dbReference>
<dbReference type="InterPro" id="IPR013087">
    <property type="entry name" value="Znf_C2H2_type"/>
</dbReference>
<evidence type="ECO:0000256" key="2">
    <source>
        <dbReference type="ARBA" id="ARBA00022737"/>
    </source>
</evidence>
<evidence type="ECO:0000259" key="8">
    <source>
        <dbReference type="PROSITE" id="PS50157"/>
    </source>
</evidence>
<sequence length="399" mass="45759">MEDEAPATVMETSHSGRERTKRTKRRHRDDMTSPSDDSPSVERGRKKKKRKGKKKHNRRTSTSSSSSSRSRSSSSSDRGQKKKRRRKKKHYRSSSSDSSSSSSSVGSRSSCSNSPSPSRDKKKKKKKDKKLRKSEKKEQKKLERRLKKMRKKSLLTLDLVSTLSKEAQDEIKSKLMEERVWKRIEKSTCNYCHKLCRDVQLCWEKHDTVCGNNDVINTDAEPGTEAVDVNDFEGAPEPVEEITIEEISETKTKVAARMNTMKPAMIEKYTCSYCRKFCQDMPHLRRHLAVHEEGRKTFVCEHCSKAFAASYRLKDHVNMVHLKLYPFHCSKCGKGFAKRKRTERHELECKGDPRASMNESEAAACEIEAVIAQDEDVACEIEAVQNENVDDEEAIETKT</sequence>
<feature type="compositionally biased region" description="Low complexity" evidence="7">
    <location>
        <begin position="60"/>
        <end position="77"/>
    </location>
</feature>
<evidence type="ECO:0000256" key="4">
    <source>
        <dbReference type="ARBA" id="ARBA00022833"/>
    </source>
</evidence>